<dbReference type="EMBL" id="UOEA01000078">
    <property type="protein sequence ID" value="VAV84974.1"/>
    <property type="molecule type" value="Genomic_DNA"/>
</dbReference>
<evidence type="ECO:0000313" key="1">
    <source>
        <dbReference type="EMBL" id="VAV84974.1"/>
    </source>
</evidence>
<reference evidence="1" key="1">
    <citation type="submission" date="2018-06" db="EMBL/GenBank/DDBJ databases">
        <authorList>
            <person name="Zhirakovskaya E."/>
        </authorList>
    </citation>
    <scope>NUCLEOTIDE SEQUENCE</scope>
</reference>
<gene>
    <name evidence="1" type="ORF">MNBD_DELTA01-1</name>
</gene>
<proteinExistence type="predicted"/>
<protein>
    <submittedName>
        <fullName evidence="1">Uncharacterized protein</fullName>
    </submittedName>
</protein>
<sequence length="118" mass="12404">MKICNSTIRLLGLLFLVVFVVQTTGLTCVGDDLPFSPYGSQAGYHQSGNGSASDAKGVVNSGGAGDLHQCSCHMSFTPTPPVTVTSISSFVVTGTPLRHLLFTKNISMSIFQPPESIL</sequence>
<organism evidence="1">
    <name type="scientific">hydrothermal vent metagenome</name>
    <dbReference type="NCBI Taxonomy" id="652676"/>
    <lineage>
        <taxon>unclassified sequences</taxon>
        <taxon>metagenomes</taxon>
        <taxon>ecological metagenomes</taxon>
    </lineage>
</organism>
<name>A0A3B0QTM1_9ZZZZ</name>
<dbReference type="AlphaFoldDB" id="A0A3B0QTM1"/>
<accession>A0A3B0QTM1</accession>